<gene>
    <name evidence="2" type="ORF">AVDCRST_MAG08-1959</name>
</gene>
<evidence type="ECO:0000256" key="1">
    <source>
        <dbReference type="SAM" id="MobiDB-lite"/>
    </source>
</evidence>
<sequence>GGAFRPAPAEAGPHRASRTPAPALSGPISASGRRRSASRAGM</sequence>
<feature type="region of interest" description="Disordered" evidence="1">
    <location>
        <begin position="1"/>
        <end position="42"/>
    </location>
</feature>
<evidence type="ECO:0000313" key="2">
    <source>
        <dbReference type="EMBL" id="CAA9248104.1"/>
    </source>
</evidence>
<protein>
    <submittedName>
        <fullName evidence="2">Uncharacterized protein</fullName>
    </submittedName>
</protein>
<dbReference type="EMBL" id="CADCTG010000161">
    <property type="protein sequence ID" value="CAA9248104.1"/>
    <property type="molecule type" value="Genomic_DNA"/>
</dbReference>
<proteinExistence type="predicted"/>
<dbReference type="AlphaFoldDB" id="A0A6J4IBR4"/>
<name>A0A6J4IBR4_9PROT</name>
<feature type="compositionally biased region" description="Basic residues" evidence="1">
    <location>
        <begin position="32"/>
        <end position="42"/>
    </location>
</feature>
<feature type="non-terminal residue" evidence="2">
    <location>
        <position position="42"/>
    </location>
</feature>
<reference evidence="2" key="1">
    <citation type="submission" date="2020-02" db="EMBL/GenBank/DDBJ databases">
        <authorList>
            <person name="Meier V. D."/>
        </authorList>
    </citation>
    <scope>NUCLEOTIDE SEQUENCE</scope>
    <source>
        <strain evidence="2">AVDCRST_MAG08</strain>
    </source>
</reference>
<organism evidence="2">
    <name type="scientific">uncultured Acetobacteraceae bacterium</name>
    <dbReference type="NCBI Taxonomy" id="169975"/>
    <lineage>
        <taxon>Bacteria</taxon>
        <taxon>Pseudomonadati</taxon>
        <taxon>Pseudomonadota</taxon>
        <taxon>Alphaproteobacteria</taxon>
        <taxon>Acetobacterales</taxon>
        <taxon>Acetobacteraceae</taxon>
        <taxon>environmental samples</taxon>
    </lineage>
</organism>
<feature type="non-terminal residue" evidence="2">
    <location>
        <position position="1"/>
    </location>
</feature>
<accession>A0A6J4IBR4</accession>